<dbReference type="STRING" id="453.Lfee_3244"/>
<name>A0A0W0TEK6_9GAMM</name>
<dbReference type="AlphaFoldDB" id="A0A0W0TEK6"/>
<dbReference type="PANTHER" id="PTHR13696:SF52">
    <property type="entry name" value="PARA FAMILY PROTEIN CT_582"/>
    <property type="match status" value="1"/>
</dbReference>
<dbReference type="Gene3D" id="3.40.50.300">
    <property type="entry name" value="P-loop containing nucleotide triphosphate hydrolases"/>
    <property type="match status" value="1"/>
</dbReference>
<evidence type="ECO:0000313" key="2">
    <source>
        <dbReference type="EMBL" id="KTC94044.1"/>
    </source>
</evidence>
<dbReference type="CDD" id="cd02042">
    <property type="entry name" value="ParAB_family"/>
    <property type="match status" value="1"/>
</dbReference>
<dbReference type="Proteomes" id="UP000251942">
    <property type="component" value="Unassembled WGS sequence"/>
</dbReference>
<protein>
    <submittedName>
        <fullName evidence="2">Chromosome partitioning protein ParA</fullName>
    </submittedName>
</protein>
<keyword evidence="4" id="KW-1185">Reference proteome</keyword>
<reference evidence="3 5" key="2">
    <citation type="submission" date="2018-06" db="EMBL/GenBank/DDBJ databases">
        <authorList>
            <consortium name="Pathogen Informatics"/>
            <person name="Doyle S."/>
        </authorList>
    </citation>
    <scope>NUCLEOTIDE SEQUENCE [LARGE SCALE GENOMIC DNA]</scope>
    <source>
        <strain evidence="3 5">NCTC12022</strain>
    </source>
</reference>
<dbReference type="PANTHER" id="PTHR13696">
    <property type="entry name" value="P-LOOP CONTAINING NUCLEOSIDE TRIPHOSPHATE HYDROLASE"/>
    <property type="match status" value="1"/>
</dbReference>
<dbReference type="InterPro" id="IPR027417">
    <property type="entry name" value="P-loop_NTPase"/>
</dbReference>
<proteinExistence type="predicted"/>
<dbReference type="RefSeq" id="WP_058448066.1">
    <property type="nucleotide sequence ID" value="NZ_CAAAHT010000079.1"/>
</dbReference>
<dbReference type="OrthoDB" id="5288747at2"/>
<reference evidence="2 4" key="1">
    <citation type="submission" date="2015-11" db="EMBL/GenBank/DDBJ databases">
        <title>Genomic analysis of 38 Legionella species identifies large and diverse effector repertoires.</title>
        <authorList>
            <person name="Burstein D."/>
            <person name="Amaro F."/>
            <person name="Zusman T."/>
            <person name="Lifshitz Z."/>
            <person name="Cohen O."/>
            <person name="Gilbert J.A."/>
            <person name="Pupko T."/>
            <person name="Shuman H.A."/>
            <person name="Segal G."/>
        </authorList>
    </citation>
    <scope>NUCLEOTIDE SEQUENCE [LARGE SCALE GENOMIC DNA]</scope>
    <source>
        <strain evidence="2 4">WO-44C</strain>
    </source>
</reference>
<dbReference type="EMBL" id="UASS01000006">
    <property type="protein sequence ID" value="SPX60137.1"/>
    <property type="molecule type" value="Genomic_DNA"/>
</dbReference>
<evidence type="ECO:0000313" key="5">
    <source>
        <dbReference type="Proteomes" id="UP000251942"/>
    </source>
</evidence>
<dbReference type="SUPFAM" id="SSF52540">
    <property type="entry name" value="P-loop containing nucleoside triphosphate hydrolases"/>
    <property type="match status" value="1"/>
</dbReference>
<evidence type="ECO:0000313" key="3">
    <source>
        <dbReference type="EMBL" id="SPX60137.1"/>
    </source>
</evidence>
<dbReference type="Proteomes" id="UP000054698">
    <property type="component" value="Unassembled WGS sequence"/>
</dbReference>
<dbReference type="Pfam" id="PF13614">
    <property type="entry name" value="AAA_31"/>
    <property type="match status" value="1"/>
</dbReference>
<accession>A0A0W0TEK6</accession>
<feature type="domain" description="AAA" evidence="1">
    <location>
        <begin position="74"/>
        <end position="248"/>
    </location>
</feature>
<dbReference type="PATRIC" id="fig|453.4.peg.3533"/>
<gene>
    <name evidence="2" type="primary">parA_4</name>
    <name evidence="3" type="synonym">parA_1</name>
    <name evidence="2" type="ORF">Lfee_3244</name>
    <name evidence="3" type="ORF">NCTC12022_00853</name>
</gene>
<organism evidence="2 4">
    <name type="scientific">Legionella feeleii</name>
    <dbReference type="NCBI Taxonomy" id="453"/>
    <lineage>
        <taxon>Bacteria</taxon>
        <taxon>Pseudomonadati</taxon>
        <taxon>Pseudomonadota</taxon>
        <taxon>Gammaproteobacteria</taxon>
        <taxon>Legionellales</taxon>
        <taxon>Legionellaceae</taxon>
        <taxon>Legionella</taxon>
    </lineage>
</organism>
<dbReference type="EMBL" id="LNYB01000086">
    <property type="protein sequence ID" value="KTC94044.1"/>
    <property type="molecule type" value="Genomic_DNA"/>
</dbReference>
<dbReference type="InterPro" id="IPR050678">
    <property type="entry name" value="DNA_Partitioning_ATPase"/>
</dbReference>
<dbReference type="InterPro" id="IPR025669">
    <property type="entry name" value="AAA_dom"/>
</dbReference>
<sequence length="349" mass="40367">MEQISWTNSDIRKLFKMDNRFKSIQTLYNAEDRGEIPIAKREARGKVSTRLWDLDQLPEIGKRFGFLKPPLQQKILCKYMQKGGVYKTTTSYNEARTLALNGIKTILIGLDPECSVSDIIIPQQELNRLDDFEQGKGLFHFLVEGSSLNEIIRSTSIPTLDFIPETHDLVKLNKWMSFEKRREYIFQDKLIPLLSEYDVIIFDNSPTWNHLVENSILVSSYVVMPLGCTLLAYNASATNMQNIWDFQDVMKLTNQGLIMFSTALERSSLSQQINATYLSRYVDYMITTPIRKSVKWEEALMSKQTILEYALGSPQAEEYYHLISELWARVNNNEQSFVDLLLTNELEAI</sequence>
<evidence type="ECO:0000259" key="1">
    <source>
        <dbReference type="Pfam" id="PF13614"/>
    </source>
</evidence>
<evidence type="ECO:0000313" key="4">
    <source>
        <dbReference type="Proteomes" id="UP000054698"/>
    </source>
</evidence>